<name>A0A8S9ZD44_9BILA</name>
<keyword evidence="2" id="KW-1185">Reference proteome</keyword>
<dbReference type="EMBL" id="JABEBT010000208">
    <property type="protein sequence ID" value="KAF7624709.1"/>
    <property type="molecule type" value="Genomic_DNA"/>
</dbReference>
<dbReference type="Proteomes" id="UP000605970">
    <property type="component" value="Unassembled WGS sequence"/>
</dbReference>
<protein>
    <submittedName>
        <fullName evidence="1">FHA domain-containing protein</fullName>
    </submittedName>
</protein>
<sequence length="62" mass="7231">FSYFYLNTVTTEKVKYKLPEWIGCPPKGTHLDVMKASKLIQNDNSFFKMRGQSICIDLDQKN</sequence>
<dbReference type="AlphaFoldDB" id="A0A8S9ZD44"/>
<feature type="non-terminal residue" evidence="1">
    <location>
        <position position="62"/>
    </location>
</feature>
<evidence type="ECO:0000313" key="1">
    <source>
        <dbReference type="EMBL" id="KAF7624709.1"/>
    </source>
</evidence>
<evidence type="ECO:0000313" key="2">
    <source>
        <dbReference type="Proteomes" id="UP000605970"/>
    </source>
</evidence>
<comment type="caution">
    <text evidence="1">The sequence shown here is derived from an EMBL/GenBank/DDBJ whole genome shotgun (WGS) entry which is preliminary data.</text>
</comment>
<gene>
    <name evidence="1" type="ORF">Mgra_00010015</name>
</gene>
<reference evidence="1" key="1">
    <citation type="journal article" date="2020" name="Ecol. Evol.">
        <title>Genome structure and content of the rice root-knot nematode (Meloidogyne graminicola).</title>
        <authorList>
            <person name="Phan N.T."/>
            <person name="Danchin E.G.J."/>
            <person name="Klopp C."/>
            <person name="Perfus-Barbeoch L."/>
            <person name="Kozlowski D.K."/>
            <person name="Koutsovoulos G.D."/>
            <person name="Lopez-Roques C."/>
            <person name="Bouchez O."/>
            <person name="Zahm M."/>
            <person name="Besnard G."/>
            <person name="Bellafiore S."/>
        </authorList>
    </citation>
    <scope>NUCLEOTIDE SEQUENCE</scope>
    <source>
        <strain evidence="1">VN-18</strain>
    </source>
</reference>
<accession>A0A8S9ZD44</accession>
<organism evidence="1 2">
    <name type="scientific">Meloidogyne graminicola</name>
    <dbReference type="NCBI Taxonomy" id="189291"/>
    <lineage>
        <taxon>Eukaryota</taxon>
        <taxon>Metazoa</taxon>
        <taxon>Ecdysozoa</taxon>
        <taxon>Nematoda</taxon>
        <taxon>Chromadorea</taxon>
        <taxon>Rhabditida</taxon>
        <taxon>Tylenchina</taxon>
        <taxon>Tylenchomorpha</taxon>
        <taxon>Tylenchoidea</taxon>
        <taxon>Meloidogynidae</taxon>
        <taxon>Meloidogyninae</taxon>
        <taxon>Meloidogyne</taxon>
    </lineage>
</organism>
<proteinExistence type="predicted"/>